<protein>
    <submittedName>
        <fullName evidence="1">Uncharacterized protein</fullName>
    </submittedName>
</protein>
<evidence type="ECO:0000313" key="1">
    <source>
        <dbReference type="EMBL" id="GAG15347.1"/>
    </source>
</evidence>
<proteinExistence type="predicted"/>
<dbReference type="EMBL" id="BARS01036434">
    <property type="protein sequence ID" value="GAG15347.1"/>
    <property type="molecule type" value="Genomic_DNA"/>
</dbReference>
<feature type="non-terminal residue" evidence="1">
    <location>
        <position position="1"/>
    </location>
</feature>
<dbReference type="AlphaFoldDB" id="X0VW43"/>
<name>X0VW43_9ZZZZ</name>
<reference evidence="1" key="1">
    <citation type="journal article" date="2014" name="Front. Microbiol.">
        <title>High frequency of phylogenetically diverse reductive dehalogenase-homologous genes in deep subseafloor sedimentary metagenomes.</title>
        <authorList>
            <person name="Kawai M."/>
            <person name="Futagami T."/>
            <person name="Toyoda A."/>
            <person name="Takaki Y."/>
            <person name="Nishi S."/>
            <person name="Hori S."/>
            <person name="Arai W."/>
            <person name="Tsubouchi T."/>
            <person name="Morono Y."/>
            <person name="Uchiyama I."/>
            <person name="Ito T."/>
            <person name="Fujiyama A."/>
            <person name="Inagaki F."/>
            <person name="Takami H."/>
        </authorList>
    </citation>
    <scope>NUCLEOTIDE SEQUENCE</scope>
    <source>
        <strain evidence="1">Expedition CK06-06</strain>
    </source>
</reference>
<sequence length="33" mass="3919">ITEEVLKKEGFGKVFESWGDDFPWMKSFNPLKE</sequence>
<accession>X0VW43</accession>
<comment type="caution">
    <text evidence="1">The sequence shown here is derived from an EMBL/GenBank/DDBJ whole genome shotgun (WGS) entry which is preliminary data.</text>
</comment>
<gene>
    <name evidence="1" type="ORF">S01H1_56009</name>
</gene>
<organism evidence="1">
    <name type="scientific">marine sediment metagenome</name>
    <dbReference type="NCBI Taxonomy" id="412755"/>
    <lineage>
        <taxon>unclassified sequences</taxon>
        <taxon>metagenomes</taxon>
        <taxon>ecological metagenomes</taxon>
    </lineage>
</organism>